<evidence type="ECO:0000313" key="3">
    <source>
        <dbReference type="Proteomes" id="UP000564496"/>
    </source>
</evidence>
<gene>
    <name evidence="2" type="ORF">BJ988_003836</name>
</gene>
<feature type="domain" description="Peptidase C39-like" evidence="1">
    <location>
        <begin position="158"/>
        <end position="308"/>
    </location>
</feature>
<dbReference type="AlphaFoldDB" id="A0A7Z0ITV1"/>
<sequence length="357" mass="38088">MNTESPEILWTGWQGEQIAPDATGVWTSPEVSPGFSFGELIASWNVVTPPGTWVEVAARVVAESGERSGWLMLARWSSDQAFTSTSVAGQDDAIAAAADDTILGRDGRRLTAFSLRLTLHGPAGRLPRASLLGAVVSANARDSAPGAGPVAPGTVMRGVPAYSQQLHRDRYPHWDGGGQSWCSAASTAMIADFWGVGPTVEETSWVDYETPDPQVPFTVREVYDESFGGAGNWAFNTAYAGARGLVAYVTRLRSFAEAARFVEAGIPLVLAVSHQEGELTGAGYVTNGHLLVLVGFGDNGDPIVHDPASHKIASDAEVRTTYDIGELDRAWARSGRVVYVVRPREVASPEPPAQPNW</sequence>
<dbReference type="Proteomes" id="UP000564496">
    <property type="component" value="Unassembled WGS sequence"/>
</dbReference>
<reference evidence="2 3" key="1">
    <citation type="submission" date="2020-07" db="EMBL/GenBank/DDBJ databases">
        <title>Sequencing the genomes of 1000 actinobacteria strains.</title>
        <authorList>
            <person name="Klenk H.-P."/>
        </authorList>
    </citation>
    <scope>NUCLEOTIDE SEQUENCE [LARGE SCALE GENOMIC DNA]</scope>
    <source>
        <strain evidence="2 3">DSM 26487</strain>
    </source>
</reference>
<accession>A0A7Z0ITV1</accession>
<dbReference type="EMBL" id="JACBZR010000001">
    <property type="protein sequence ID" value="NYI79188.1"/>
    <property type="molecule type" value="Genomic_DNA"/>
</dbReference>
<organism evidence="2 3">
    <name type="scientific">Nocardioides panzhihuensis</name>
    <dbReference type="NCBI Taxonomy" id="860243"/>
    <lineage>
        <taxon>Bacteria</taxon>
        <taxon>Bacillati</taxon>
        <taxon>Actinomycetota</taxon>
        <taxon>Actinomycetes</taxon>
        <taxon>Propionibacteriales</taxon>
        <taxon>Nocardioidaceae</taxon>
        <taxon>Nocardioides</taxon>
    </lineage>
</organism>
<evidence type="ECO:0000313" key="2">
    <source>
        <dbReference type="EMBL" id="NYI79188.1"/>
    </source>
</evidence>
<dbReference type="Gene3D" id="3.90.70.10">
    <property type="entry name" value="Cysteine proteinases"/>
    <property type="match status" value="1"/>
</dbReference>
<comment type="caution">
    <text evidence="2">The sequence shown here is derived from an EMBL/GenBank/DDBJ whole genome shotgun (WGS) entry which is preliminary data.</text>
</comment>
<evidence type="ECO:0000259" key="1">
    <source>
        <dbReference type="Pfam" id="PF13529"/>
    </source>
</evidence>
<dbReference type="RefSeq" id="WP_179659523.1">
    <property type="nucleotide sequence ID" value="NZ_JACBZR010000001.1"/>
</dbReference>
<keyword evidence="3" id="KW-1185">Reference proteome</keyword>
<dbReference type="Pfam" id="PF13529">
    <property type="entry name" value="Peptidase_C39_2"/>
    <property type="match status" value="1"/>
</dbReference>
<dbReference type="InterPro" id="IPR039564">
    <property type="entry name" value="Peptidase_C39-like"/>
</dbReference>
<proteinExistence type="predicted"/>
<protein>
    <recommendedName>
        <fullName evidence="1">Peptidase C39-like domain-containing protein</fullName>
    </recommendedName>
</protein>
<name>A0A7Z0ITV1_9ACTN</name>